<accession>G0V3J5</accession>
<reference evidence="2 3" key="1">
    <citation type="journal article" date="2011" name="J. Bacteriol.">
        <title>Draft genome sequence of Caloramator australicus strain RC3T, a thermoanaerobe from the Great Artesian Basin of Australia.</title>
        <authorList>
            <person name="Ogg C.D."/>
            <person name="Patel B.K.C."/>
        </authorList>
    </citation>
    <scope>NUCLEOTIDE SEQUENCE [LARGE SCALE GENOMIC DNA]</scope>
    <source>
        <strain evidence="2 3">RC3</strain>
    </source>
</reference>
<dbReference type="Proteomes" id="UP000007652">
    <property type="component" value="Unassembled WGS sequence"/>
</dbReference>
<dbReference type="AlphaFoldDB" id="G0V3J5"/>
<feature type="transmembrane region" description="Helical" evidence="1">
    <location>
        <begin position="60"/>
        <end position="83"/>
    </location>
</feature>
<comment type="caution">
    <text evidence="2">The sequence shown here is derived from an EMBL/GenBank/DDBJ whole genome shotgun (WGS) entry which is preliminary data.</text>
</comment>
<dbReference type="Pfam" id="PF03956">
    <property type="entry name" value="Lys_export"/>
    <property type="match status" value="1"/>
</dbReference>
<evidence type="ECO:0000313" key="2">
    <source>
        <dbReference type="EMBL" id="CCC57685.1"/>
    </source>
</evidence>
<evidence type="ECO:0000313" key="3">
    <source>
        <dbReference type="Proteomes" id="UP000007652"/>
    </source>
</evidence>
<evidence type="ECO:0000256" key="1">
    <source>
        <dbReference type="SAM" id="Phobius"/>
    </source>
</evidence>
<name>G0V3J5_9CLOT</name>
<keyword evidence="1" id="KW-0812">Transmembrane</keyword>
<organism evidence="2 3">
    <name type="scientific">Caloramator australicus RC3</name>
    <dbReference type="NCBI Taxonomy" id="857293"/>
    <lineage>
        <taxon>Bacteria</taxon>
        <taxon>Bacillati</taxon>
        <taxon>Bacillota</taxon>
        <taxon>Clostridia</taxon>
        <taxon>Eubacteriales</taxon>
        <taxon>Clostridiaceae</taxon>
        <taxon>Caloramator</taxon>
    </lineage>
</organism>
<keyword evidence="3" id="KW-1185">Reference proteome</keyword>
<keyword evidence="1" id="KW-1133">Transmembrane helix</keyword>
<sequence length="90" mass="10220">MYLIFLSLFLGIMVGAFLKLPDTIVKFNSKFQLAGLFLLIFTMGIKIGNDENIVKNIKLIGIKSFSFALFTALFSAIAVYIIYIKFLREE</sequence>
<protein>
    <recommendedName>
        <fullName evidence="4">DUF340 domain-containing protein</fullName>
    </recommendedName>
</protein>
<dbReference type="GO" id="GO:0015661">
    <property type="term" value="F:L-lysine efflux transmembrane transporter activity"/>
    <property type="evidence" value="ECO:0007669"/>
    <property type="project" value="InterPro"/>
</dbReference>
<dbReference type="InterPro" id="IPR005642">
    <property type="entry name" value="LysO"/>
</dbReference>
<gene>
    <name evidence="2" type="ORF">CAAU_0035</name>
</gene>
<dbReference type="EMBL" id="CAKP01000001">
    <property type="protein sequence ID" value="CCC57685.1"/>
    <property type="molecule type" value="Genomic_DNA"/>
</dbReference>
<evidence type="ECO:0008006" key="4">
    <source>
        <dbReference type="Google" id="ProtNLM"/>
    </source>
</evidence>
<proteinExistence type="predicted"/>
<keyword evidence="1" id="KW-0472">Membrane</keyword>
<dbReference type="STRING" id="857293.CAAU_0035"/>
<feature type="transmembrane region" description="Helical" evidence="1">
    <location>
        <begin position="31"/>
        <end position="48"/>
    </location>
</feature>
<dbReference type="eggNOG" id="ENOG50344WJ">
    <property type="taxonomic scope" value="Bacteria"/>
</dbReference>
<dbReference type="RefSeq" id="WP_008907408.1">
    <property type="nucleotide sequence ID" value="NZ_CAKP01000001.1"/>
</dbReference>